<keyword evidence="14" id="KW-1185">Reference proteome</keyword>
<dbReference type="HOGENOM" id="CLU_035032_2_1_0"/>
<name>B1ZTM2_OPITP</name>
<evidence type="ECO:0000259" key="12">
    <source>
        <dbReference type="Pfam" id="PF00482"/>
    </source>
</evidence>
<evidence type="ECO:0000256" key="5">
    <source>
        <dbReference type="ARBA" id="ARBA00022519"/>
    </source>
</evidence>
<keyword evidence="8 10" id="KW-0472">Membrane</keyword>
<evidence type="ECO:0000256" key="10">
    <source>
        <dbReference type="SAM" id="Phobius"/>
    </source>
</evidence>
<dbReference type="GO" id="GO:0015628">
    <property type="term" value="P:protein secretion by the type II secretion system"/>
    <property type="evidence" value="ECO:0007669"/>
    <property type="project" value="TreeGrafter"/>
</dbReference>
<dbReference type="PROSITE" id="PS00874">
    <property type="entry name" value="T2SP_F"/>
    <property type="match status" value="1"/>
</dbReference>
<keyword evidence="11" id="KW-0732">Signal</keyword>
<comment type="subcellular location">
    <subcellularLocation>
        <location evidence="1">Cell inner membrane</location>
        <topology evidence="1">Multi-pass membrane protein</topology>
    </subcellularLocation>
    <subcellularLocation>
        <location evidence="9">Cell membrane</location>
        <topology evidence="9">Multi-pass membrane protein</topology>
    </subcellularLocation>
</comment>
<dbReference type="Proteomes" id="UP000007013">
    <property type="component" value="Chromosome"/>
</dbReference>
<proteinExistence type="inferred from homology"/>
<dbReference type="InterPro" id="IPR001992">
    <property type="entry name" value="T2SS_GspF/T4SS_PilC_CS"/>
</dbReference>
<feature type="chain" id="PRO_5002772089" evidence="11">
    <location>
        <begin position="22"/>
        <end position="407"/>
    </location>
</feature>
<dbReference type="EMBL" id="CP001032">
    <property type="protein sequence ID" value="ACB73970.1"/>
    <property type="molecule type" value="Genomic_DNA"/>
</dbReference>
<keyword evidence="5" id="KW-0997">Cell inner membrane</keyword>
<evidence type="ECO:0000256" key="7">
    <source>
        <dbReference type="ARBA" id="ARBA00022989"/>
    </source>
</evidence>
<dbReference type="PANTHER" id="PTHR30012">
    <property type="entry name" value="GENERAL SECRETION PATHWAY PROTEIN"/>
    <property type="match status" value="1"/>
</dbReference>
<dbReference type="eggNOG" id="COG1459">
    <property type="taxonomic scope" value="Bacteria"/>
</dbReference>
<evidence type="ECO:0000256" key="4">
    <source>
        <dbReference type="ARBA" id="ARBA00022475"/>
    </source>
</evidence>
<dbReference type="KEGG" id="ote:Oter_0681"/>
<evidence type="ECO:0000256" key="2">
    <source>
        <dbReference type="ARBA" id="ARBA00005745"/>
    </source>
</evidence>
<organism evidence="13 14">
    <name type="scientific">Opitutus terrae (strain DSM 11246 / JCM 15787 / PB90-1)</name>
    <dbReference type="NCBI Taxonomy" id="452637"/>
    <lineage>
        <taxon>Bacteria</taxon>
        <taxon>Pseudomonadati</taxon>
        <taxon>Verrucomicrobiota</taxon>
        <taxon>Opitutia</taxon>
        <taxon>Opitutales</taxon>
        <taxon>Opitutaceae</taxon>
        <taxon>Opitutus</taxon>
    </lineage>
</organism>
<dbReference type="PANTHER" id="PTHR30012:SF7">
    <property type="entry name" value="PROTEIN TRANSPORT PROTEIN HOFC HOMOLOG"/>
    <property type="match status" value="1"/>
</dbReference>
<keyword evidence="4" id="KW-1003">Cell membrane</keyword>
<evidence type="ECO:0000313" key="13">
    <source>
        <dbReference type="EMBL" id="ACB73970.1"/>
    </source>
</evidence>
<evidence type="ECO:0000256" key="11">
    <source>
        <dbReference type="SAM" id="SignalP"/>
    </source>
</evidence>
<feature type="transmembrane region" description="Helical" evidence="10">
    <location>
        <begin position="222"/>
        <end position="238"/>
    </location>
</feature>
<dbReference type="AlphaFoldDB" id="B1ZTM2"/>
<protein>
    <submittedName>
        <fullName evidence="13">Type II secretion system protein</fullName>
    </submittedName>
</protein>
<keyword evidence="7 10" id="KW-1133">Transmembrane helix</keyword>
<dbReference type="InterPro" id="IPR042094">
    <property type="entry name" value="T2SS_GspF_sf"/>
</dbReference>
<evidence type="ECO:0000256" key="3">
    <source>
        <dbReference type="ARBA" id="ARBA00022448"/>
    </source>
</evidence>
<dbReference type="GO" id="GO:0005886">
    <property type="term" value="C:plasma membrane"/>
    <property type="evidence" value="ECO:0007669"/>
    <property type="project" value="UniProtKB-SubCell"/>
</dbReference>
<feature type="domain" description="Type II secretion system protein GspF" evidence="12">
    <location>
        <begin position="273"/>
        <end position="395"/>
    </location>
</feature>
<dbReference type="Gene3D" id="1.20.81.30">
    <property type="entry name" value="Type II secretion system (T2SS), domain F"/>
    <property type="match status" value="2"/>
</dbReference>
<gene>
    <name evidence="13" type="ordered locus">Oter_0681</name>
</gene>
<dbReference type="FunFam" id="1.20.81.30:FF:000001">
    <property type="entry name" value="Type II secretion system protein F"/>
    <property type="match status" value="2"/>
</dbReference>
<dbReference type="PRINTS" id="PR00812">
    <property type="entry name" value="BCTERIALGSPF"/>
</dbReference>
<dbReference type="InterPro" id="IPR003004">
    <property type="entry name" value="GspF/PilC"/>
</dbReference>
<dbReference type="Pfam" id="PF00482">
    <property type="entry name" value="T2SSF"/>
    <property type="match status" value="2"/>
</dbReference>
<feature type="transmembrane region" description="Helical" evidence="10">
    <location>
        <begin position="376"/>
        <end position="397"/>
    </location>
</feature>
<accession>B1ZTM2</accession>
<feature type="signal peptide" evidence="11">
    <location>
        <begin position="1"/>
        <end position="21"/>
    </location>
</feature>
<evidence type="ECO:0000256" key="1">
    <source>
        <dbReference type="ARBA" id="ARBA00004429"/>
    </source>
</evidence>
<evidence type="ECO:0000256" key="9">
    <source>
        <dbReference type="RuleBase" id="RU003923"/>
    </source>
</evidence>
<keyword evidence="6 9" id="KW-0812">Transmembrane</keyword>
<dbReference type="STRING" id="452637.Oter_0681"/>
<evidence type="ECO:0000256" key="6">
    <source>
        <dbReference type="ARBA" id="ARBA00022692"/>
    </source>
</evidence>
<feature type="domain" description="Type II secretion system protein GspF" evidence="12">
    <location>
        <begin position="70"/>
        <end position="193"/>
    </location>
</feature>
<feature type="transmembrane region" description="Helical" evidence="10">
    <location>
        <begin position="174"/>
        <end position="202"/>
    </location>
</feature>
<keyword evidence="3 9" id="KW-0813">Transport</keyword>
<evidence type="ECO:0000313" key="14">
    <source>
        <dbReference type="Proteomes" id="UP000007013"/>
    </source>
</evidence>
<evidence type="ECO:0000256" key="8">
    <source>
        <dbReference type="ARBA" id="ARBA00023136"/>
    </source>
</evidence>
<dbReference type="InterPro" id="IPR018076">
    <property type="entry name" value="T2SS_GspF_dom"/>
</dbReference>
<comment type="similarity">
    <text evidence="2 9">Belongs to the GSP F family.</text>
</comment>
<reference evidence="13 14" key="1">
    <citation type="journal article" date="2011" name="J. Bacteriol.">
        <title>Genome sequence of the verrucomicrobium Opitutus terrae PB90-1, an abundant inhabitant of rice paddy soil ecosystems.</title>
        <authorList>
            <person name="van Passel M.W."/>
            <person name="Kant R."/>
            <person name="Palva A."/>
            <person name="Copeland A."/>
            <person name="Lucas S."/>
            <person name="Lapidus A."/>
            <person name="Glavina del Rio T."/>
            <person name="Pitluck S."/>
            <person name="Goltsman E."/>
            <person name="Clum A."/>
            <person name="Sun H."/>
            <person name="Schmutz J."/>
            <person name="Larimer F.W."/>
            <person name="Land M.L."/>
            <person name="Hauser L."/>
            <person name="Kyrpides N."/>
            <person name="Mikhailova N."/>
            <person name="Richardson P.P."/>
            <person name="Janssen P.H."/>
            <person name="de Vos W.M."/>
            <person name="Smidt H."/>
        </authorList>
    </citation>
    <scope>NUCLEOTIDE SEQUENCE [LARGE SCALE GENOMIC DNA]</scope>
    <source>
        <strain evidence="14">DSM 11246 / JCM 15787 / PB90-1</strain>
    </source>
</reference>
<sequence>MGLRACIASVCVVTMALISSAASGPGAATRTDASRKSTGNVRAAQALAKQKALEKKAKKYKLPLGELAIFTQQLASLLIAGLPLVQCLEALQDQTEDPCFRIIIRDVRADISSGNSFSSSVKKFPNAFNSLFVSMVEAGEASGGLAEILGKVASYFESTVRLTKKVKSAMTYPIAVIGLAVALVNVLLIFVIPVFASMFADFGAKLPAPTQALIDLSEFMKAYWWAIGLGCYGLYWFIKKYVSTPTGRRQKDQFLVKAPIFGNLIHKIALSRFCRTYATLIRSGVPILRTLEIVSAASGKVQIEEACVEITRHVSQGGQVSEVLAANPFFPPMMKHMVKAGESTGNVDGMMTKISDFYDVECEATVAALTSLIEPLLIVFLGVVVGGIVMAMFLPIFQLGAVAGGLQ</sequence>